<dbReference type="PANTHER" id="PTHR46837">
    <property type="entry name" value="PROTEIN MLN51 HOMOLOG"/>
    <property type="match status" value="1"/>
</dbReference>
<evidence type="ECO:0000256" key="12">
    <source>
        <dbReference type="ARBA" id="ARBA00023242"/>
    </source>
</evidence>
<feature type="region of interest" description="Disordered" evidence="13">
    <location>
        <begin position="1"/>
        <end position="203"/>
    </location>
</feature>
<feature type="region of interest" description="Disordered" evidence="13">
    <location>
        <begin position="379"/>
        <end position="429"/>
    </location>
</feature>
<keyword evidence="12" id="KW-0539">Nucleus</keyword>
<dbReference type="EnsemblPlants" id="EMT06329">
    <property type="protein sequence ID" value="EMT06329"/>
    <property type="gene ID" value="F775_00038"/>
</dbReference>
<dbReference type="GO" id="GO:0006397">
    <property type="term" value="P:mRNA processing"/>
    <property type="evidence" value="ECO:0007669"/>
    <property type="project" value="UniProtKB-KW"/>
</dbReference>
<feature type="compositionally biased region" description="Acidic residues" evidence="13">
    <location>
        <begin position="63"/>
        <end position="84"/>
    </location>
</feature>
<feature type="compositionally biased region" description="Basic and acidic residues" evidence="13">
    <location>
        <begin position="130"/>
        <end position="143"/>
    </location>
</feature>
<keyword evidence="10" id="KW-0866">Nonsense-mediated mRNA decay</keyword>
<evidence type="ECO:0000259" key="14">
    <source>
        <dbReference type="Pfam" id="PF09405"/>
    </source>
</evidence>
<evidence type="ECO:0000256" key="9">
    <source>
        <dbReference type="ARBA" id="ARBA00022884"/>
    </source>
</evidence>
<accession>M8AY56</accession>
<keyword evidence="5" id="KW-0963">Cytoplasm</keyword>
<evidence type="ECO:0000256" key="3">
    <source>
        <dbReference type="ARBA" id="ARBA00009548"/>
    </source>
</evidence>
<keyword evidence="4" id="KW-0813">Transport</keyword>
<feature type="compositionally biased region" description="Polar residues" evidence="13">
    <location>
        <begin position="379"/>
        <end position="389"/>
    </location>
</feature>
<dbReference type="GO" id="GO:0000184">
    <property type="term" value="P:nuclear-transcribed mRNA catabolic process, nonsense-mediated decay"/>
    <property type="evidence" value="ECO:0007669"/>
    <property type="project" value="UniProtKB-KW"/>
</dbReference>
<dbReference type="GO" id="GO:0008380">
    <property type="term" value="P:RNA splicing"/>
    <property type="evidence" value="ECO:0007669"/>
    <property type="project" value="UniProtKB-KW"/>
</dbReference>
<dbReference type="Pfam" id="PF09405">
    <property type="entry name" value="Btz"/>
    <property type="match status" value="1"/>
</dbReference>
<keyword evidence="6" id="KW-0507">mRNA processing</keyword>
<keyword evidence="9" id="KW-0694">RNA-binding</keyword>
<name>M8AY56_AEGTA</name>
<evidence type="ECO:0000256" key="1">
    <source>
        <dbReference type="ARBA" id="ARBA00004123"/>
    </source>
</evidence>
<evidence type="ECO:0000313" key="15">
    <source>
        <dbReference type="EnsemblPlants" id="EMT06329"/>
    </source>
</evidence>
<feature type="compositionally biased region" description="Acidic residues" evidence="13">
    <location>
        <begin position="11"/>
        <end position="23"/>
    </location>
</feature>
<proteinExistence type="inferred from homology"/>
<comment type="similarity">
    <text evidence="3">Belongs to the CASC3 family.</text>
</comment>
<keyword evidence="11" id="KW-0508">mRNA splicing</keyword>
<dbReference type="InterPro" id="IPR044796">
    <property type="entry name" value="MLN51_plant"/>
</dbReference>
<evidence type="ECO:0000256" key="7">
    <source>
        <dbReference type="ARBA" id="ARBA00022816"/>
    </source>
</evidence>
<organism evidence="15">
    <name type="scientific">Aegilops tauschii</name>
    <name type="common">Tausch's goatgrass</name>
    <name type="synonym">Aegilops squarrosa</name>
    <dbReference type="NCBI Taxonomy" id="37682"/>
    <lineage>
        <taxon>Eukaryota</taxon>
        <taxon>Viridiplantae</taxon>
        <taxon>Streptophyta</taxon>
        <taxon>Embryophyta</taxon>
        <taxon>Tracheophyta</taxon>
        <taxon>Spermatophyta</taxon>
        <taxon>Magnoliopsida</taxon>
        <taxon>Liliopsida</taxon>
        <taxon>Poales</taxon>
        <taxon>Poaceae</taxon>
        <taxon>BOP clade</taxon>
        <taxon>Pooideae</taxon>
        <taxon>Triticodae</taxon>
        <taxon>Triticeae</taxon>
        <taxon>Triticinae</taxon>
        <taxon>Aegilops</taxon>
    </lineage>
</organism>
<evidence type="ECO:0000256" key="10">
    <source>
        <dbReference type="ARBA" id="ARBA00023161"/>
    </source>
</evidence>
<protein>
    <recommendedName>
        <fullName evidence="14">Btz domain-containing protein</fullName>
    </recommendedName>
</protein>
<feature type="compositionally biased region" description="Polar residues" evidence="13">
    <location>
        <begin position="534"/>
        <end position="546"/>
    </location>
</feature>
<dbReference type="GO" id="GO:0051028">
    <property type="term" value="P:mRNA transport"/>
    <property type="evidence" value="ECO:0007669"/>
    <property type="project" value="UniProtKB-KW"/>
</dbReference>
<feature type="compositionally biased region" description="Acidic residues" evidence="13">
    <location>
        <begin position="112"/>
        <end position="125"/>
    </location>
</feature>
<evidence type="ECO:0000256" key="4">
    <source>
        <dbReference type="ARBA" id="ARBA00022448"/>
    </source>
</evidence>
<feature type="compositionally biased region" description="Polar residues" evidence="13">
    <location>
        <begin position="487"/>
        <end position="508"/>
    </location>
</feature>
<feature type="region of interest" description="Disordered" evidence="13">
    <location>
        <begin position="448"/>
        <end position="513"/>
    </location>
</feature>
<sequence>MAEEEKASTAEGDEKEDVSDVDDSPLPALRRRAAASDDEEEGDGGGGGGSGSSPPSRVVWSDSDSDELGATEVDGEDEGSEECEEVRKEFDAGSGGGGEAKEVTPDEVAAAPEDEGKYEEEEDAQAETGAELKEEDKENKGFEPDAVPRTGAFYMHDDRFQNKENRSRGRQRDFFGGQKLWNSKDDSTRRPRSPFRAWAGGRTHDVNHDRFDEINTHYVQHDSTRRPRSPFGAWTGGRTHDVNHDRFHEINTRYVQHGSTRRPRSPFRAWAGGRTHDINHGYLEGTKSASYYHDYRADYKYGSTNNYNRFPKEAKTSYYSAKNYRSVPRKSHSYYDEQNWTESRICYVNAKGYNNAPNVNRGKPSRPYQPTWKNTFQTSSVQNNRTYSRSRNEEGCSDTGVGKNSHRTLGLQNEQEFSSKQEPSFVERRKARPDILSKLFSSSVRMAHSSLKPQSRPSFGVKAFAPSGEHGNTAGSLSMVKGMPNLGSHSTVSTSNSQYSESRDQGSGLNIGVPTENKLSAQIFHQNIASASKIQSHPQNTLISSTEDAETSPPPGSNNSLAPSVIIVQNDKVEASTLPY</sequence>
<dbReference type="ExpressionAtlas" id="M8AY56">
    <property type="expression patterns" value="baseline"/>
</dbReference>
<evidence type="ECO:0000256" key="13">
    <source>
        <dbReference type="SAM" id="MobiDB-lite"/>
    </source>
</evidence>
<feature type="compositionally biased region" description="Basic and acidic residues" evidence="13">
    <location>
        <begin position="155"/>
        <end position="173"/>
    </location>
</feature>
<evidence type="ECO:0000256" key="11">
    <source>
        <dbReference type="ARBA" id="ARBA00023187"/>
    </source>
</evidence>
<feature type="compositionally biased region" description="Polar residues" evidence="13">
    <location>
        <begin position="410"/>
        <end position="422"/>
    </location>
</feature>
<dbReference type="GO" id="GO:0003729">
    <property type="term" value="F:mRNA binding"/>
    <property type="evidence" value="ECO:0007669"/>
    <property type="project" value="InterPro"/>
</dbReference>
<dbReference type="GO" id="GO:0005737">
    <property type="term" value="C:cytoplasm"/>
    <property type="evidence" value="ECO:0007669"/>
    <property type="project" value="UniProtKB-SubCell"/>
</dbReference>
<reference evidence="15" key="1">
    <citation type="submission" date="2015-06" db="UniProtKB">
        <authorList>
            <consortium name="EnsemblPlants"/>
        </authorList>
    </citation>
    <scope>IDENTIFICATION</scope>
</reference>
<dbReference type="AlphaFoldDB" id="M8AY56"/>
<dbReference type="InterPro" id="IPR018545">
    <property type="entry name" value="Btz_dom"/>
</dbReference>
<dbReference type="GO" id="GO:0035145">
    <property type="term" value="C:exon-exon junction complex"/>
    <property type="evidence" value="ECO:0007669"/>
    <property type="project" value="InterPro"/>
</dbReference>
<dbReference type="PANTHER" id="PTHR46837:SF7">
    <property type="entry name" value="BTZ DOMAIN-CONTAINING PROTEIN"/>
    <property type="match status" value="1"/>
</dbReference>
<evidence type="ECO:0000256" key="6">
    <source>
        <dbReference type="ARBA" id="ARBA00022664"/>
    </source>
</evidence>
<keyword evidence="8" id="KW-0810">Translation regulation</keyword>
<keyword evidence="7" id="KW-0509">mRNA transport</keyword>
<feature type="domain" description="Btz" evidence="14">
    <location>
        <begin position="113"/>
        <end position="228"/>
    </location>
</feature>
<evidence type="ECO:0000256" key="2">
    <source>
        <dbReference type="ARBA" id="ARBA00004496"/>
    </source>
</evidence>
<feature type="region of interest" description="Disordered" evidence="13">
    <location>
        <begin position="534"/>
        <end position="565"/>
    </location>
</feature>
<evidence type="ECO:0000256" key="5">
    <source>
        <dbReference type="ARBA" id="ARBA00022490"/>
    </source>
</evidence>
<evidence type="ECO:0000256" key="8">
    <source>
        <dbReference type="ARBA" id="ARBA00022845"/>
    </source>
</evidence>
<dbReference type="GO" id="GO:0006417">
    <property type="term" value="P:regulation of translation"/>
    <property type="evidence" value="ECO:0007669"/>
    <property type="project" value="UniProtKB-KW"/>
</dbReference>
<comment type="subcellular location">
    <subcellularLocation>
        <location evidence="2">Cytoplasm</location>
    </subcellularLocation>
    <subcellularLocation>
        <location evidence="1">Nucleus</location>
    </subcellularLocation>
</comment>